<evidence type="ECO:0000256" key="1">
    <source>
        <dbReference type="ARBA" id="ARBA00005606"/>
    </source>
</evidence>
<evidence type="ECO:0000313" key="3">
    <source>
        <dbReference type="Proteomes" id="UP000050761"/>
    </source>
</evidence>
<accession>A0A183GKT1</accession>
<proteinExistence type="inferred from homology"/>
<evidence type="ECO:0000313" key="4">
    <source>
        <dbReference type="WBParaSite" id="HPBE_0002330101-mRNA-1"/>
    </source>
</evidence>
<dbReference type="GO" id="GO:0008430">
    <property type="term" value="F:selenium binding"/>
    <property type="evidence" value="ECO:0007669"/>
    <property type="project" value="InterPro"/>
</dbReference>
<dbReference type="InterPro" id="IPR008826">
    <property type="entry name" value="Se-bd"/>
</dbReference>
<name>A0A183GKT1_HELPZ</name>
<sequence length="398" mass="44931">LSFPDVGDEPGRINWTRSAPTLQTMPQVPRSHIVVPCMNSNRIYIVEVNDTDMKIVKTIDSELLKHYDMSCPYAVHVLPIKGAPVHIATMGDNYGHGKGDFLLIDRNSFEIRERHNRGGFYGFGGDFSFQTRRNLLIACEWGHPRLFRGGFTRSEIENVSESFGSRLHVWQISPGVLKESIDLGPFDGCLTTTVRFLHNPECNHAFACAAVGSSVFHLHMNTLTDKWSADKVFHVESIQVENWFASEMPALLTDLVISMNDRYAYVAGWLHGCIWQLDISDPFRTSVQNKFAFVDTARQPEPSTTTVQGTVFRGGPAFLQLSLDGERLYVSNSFYKQWDSQFYPELIASGGQIVRVDIDTEMRLSTTFLIDLKDMDGGPFLARDLRFFTGDCTSDTFL</sequence>
<evidence type="ECO:0000256" key="2">
    <source>
        <dbReference type="ARBA" id="ARBA00023266"/>
    </source>
</evidence>
<keyword evidence="3" id="KW-1185">Reference proteome</keyword>
<dbReference type="Proteomes" id="UP000050761">
    <property type="component" value="Unassembled WGS sequence"/>
</dbReference>
<organism evidence="3 4">
    <name type="scientific">Heligmosomoides polygyrus</name>
    <name type="common">Parasitic roundworm</name>
    <dbReference type="NCBI Taxonomy" id="6339"/>
    <lineage>
        <taxon>Eukaryota</taxon>
        <taxon>Metazoa</taxon>
        <taxon>Ecdysozoa</taxon>
        <taxon>Nematoda</taxon>
        <taxon>Chromadorea</taxon>
        <taxon>Rhabditida</taxon>
        <taxon>Rhabditina</taxon>
        <taxon>Rhabditomorpha</taxon>
        <taxon>Strongyloidea</taxon>
        <taxon>Heligmosomidae</taxon>
        <taxon>Heligmosomoides</taxon>
    </lineage>
</organism>
<comment type="similarity">
    <text evidence="1">Belongs to the selenium-binding protein family.</text>
</comment>
<dbReference type="SUPFAM" id="SSF75011">
    <property type="entry name" value="3-carboxy-cis,cis-mucoante lactonizing enzyme"/>
    <property type="match status" value="1"/>
</dbReference>
<dbReference type="PANTHER" id="PTHR23300">
    <property type="entry name" value="METHANETHIOL OXIDASE"/>
    <property type="match status" value="1"/>
</dbReference>
<keyword evidence="2" id="KW-0711">Selenium</keyword>
<dbReference type="Pfam" id="PF05694">
    <property type="entry name" value="SBP56"/>
    <property type="match status" value="1"/>
</dbReference>
<dbReference type="PANTHER" id="PTHR23300:SF3">
    <property type="entry name" value="SELENIUM-BINDING PROTEIN-RELATED"/>
    <property type="match status" value="1"/>
</dbReference>
<dbReference type="AlphaFoldDB" id="A0A183GKT1"/>
<dbReference type="WBParaSite" id="HPBE_0002330101-mRNA-1">
    <property type="protein sequence ID" value="HPBE_0002330101-mRNA-1"/>
    <property type="gene ID" value="HPBE_0002330101"/>
</dbReference>
<protein>
    <submittedName>
        <fullName evidence="4">Selenium-binding protein</fullName>
    </submittedName>
</protein>
<reference evidence="4" key="1">
    <citation type="submission" date="2019-09" db="UniProtKB">
        <authorList>
            <consortium name="WormBaseParasite"/>
        </authorList>
    </citation>
    <scope>IDENTIFICATION</scope>
</reference>